<dbReference type="EMBL" id="JARULZ010000002">
    <property type="protein sequence ID" value="MEH0638449.1"/>
    <property type="molecule type" value="Genomic_DNA"/>
</dbReference>
<accession>A0ABU8AYT3</accession>
<name>A0ABU8AYT3_9ACTN</name>
<sequence>MQGPTLLYVSGDTVDPDAMSAPADRYRIDVALLHLGAAGFEELGDARLSLGLLVRLDRKRPTTELLSPLLGRN</sequence>
<dbReference type="Gene3D" id="3.60.15.10">
    <property type="entry name" value="Ribonuclease Z/Hydroxyacylglutathione hydrolase-like"/>
    <property type="match status" value="1"/>
</dbReference>
<evidence type="ECO:0000313" key="2">
    <source>
        <dbReference type="Proteomes" id="UP001310290"/>
    </source>
</evidence>
<dbReference type="InterPro" id="IPR036866">
    <property type="entry name" value="RibonucZ/Hydroxyglut_hydro"/>
</dbReference>
<reference evidence="1" key="1">
    <citation type="submission" date="2023-04" db="EMBL/GenBank/DDBJ databases">
        <title>Genomic diversity of scab-causing Streptomyces spp. in the province of Quebec, Canada.</title>
        <authorList>
            <person name="Biessy A."/>
            <person name="Cadieux M."/>
            <person name="Ciotola M."/>
            <person name="Filion M."/>
        </authorList>
    </citation>
    <scope>NUCLEOTIDE SEQUENCE</scope>
    <source>
        <strain evidence="1">B21-115</strain>
    </source>
</reference>
<gene>
    <name evidence="1" type="ORF">QBA35_35030</name>
</gene>
<proteinExistence type="predicted"/>
<dbReference type="RefSeq" id="WP_334661103.1">
    <property type="nucleotide sequence ID" value="NZ_JARULZ010000002.1"/>
</dbReference>
<keyword evidence="2" id="KW-1185">Reference proteome</keyword>
<evidence type="ECO:0000313" key="1">
    <source>
        <dbReference type="EMBL" id="MEH0638449.1"/>
    </source>
</evidence>
<dbReference type="Proteomes" id="UP001310290">
    <property type="component" value="Unassembled WGS sequence"/>
</dbReference>
<comment type="caution">
    <text evidence="1">The sequence shown here is derived from an EMBL/GenBank/DDBJ whole genome shotgun (WGS) entry which is preliminary data.</text>
</comment>
<protein>
    <submittedName>
        <fullName evidence="1">Uncharacterized protein</fullName>
    </submittedName>
</protein>
<organism evidence="1 2">
    <name type="scientific">Streptomyces bottropensis</name>
    <dbReference type="NCBI Taxonomy" id="42235"/>
    <lineage>
        <taxon>Bacteria</taxon>
        <taxon>Bacillati</taxon>
        <taxon>Actinomycetota</taxon>
        <taxon>Actinomycetes</taxon>
        <taxon>Kitasatosporales</taxon>
        <taxon>Streptomycetaceae</taxon>
        <taxon>Streptomyces</taxon>
    </lineage>
</organism>